<dbReference type="Pfam" id="PF02746">
    <property type="entry name" value="MR_MLE_N"/>
    <property type="match status" value="1"/>
</dbReference>
<dbReference type="InterPro" id="IPR029017">
    <property type="entry name" value="Enolase-like_N"/>
</dbReference>
<dbReference type="SFLD" id="SFLDG00179">
    <property type="entry name" value="mandelate_racemase"/>
    <property type="match status" value="1"/>
</dbReference>
<dbReference type="SUPFAM" id="SSF51604">
    <property type="entry name" value="Enolase C-terminal domain-like"/>
    <property type="match status" value="1"/>
</dbReference>
<keyword evidence="3" id="KW-0460">Magnesium</keyword>
<evidence type="ECO:0000256" key="2">
    <source>
        <dbReference type="ARBA" id="ARBA00022723"/>
    </source>
</evidence>
<dbReference type="PANTHER" id="PTHR13794">
    <property type="entry name" value="ENOLASE SUPERFAMILY, MANDELATE RACEMASE"/>
    <property type="match status" value="1"/>
</dbReference>
<dbReference type="SFLD" id="SFLDF00156">
    <property type="entry name" value="D-arabinonate_dehydratase"/>
    <property type="match status" value="1"/>
</dbReference>
<evidence type="ECO:0000313" key="6">
    <source>
        <dbReference type="Proteomes" id="UP000248044"/>
    </source>
</evidence>
<dbReference type="Pfam" id="PF13378">
    <property type="entry name" value="MR_MLE_C"/>
    <property type="match status" value="1"/>
</dbReference>
<dbReference type="Gene3D" id="3.20.20.120">
    <property type="entry name" value="Enolase-like C-terminal domain"/>
    <property type="match status" value="1"/>
</dbReference>
<sequence>MKIRDLEVIKLSSKEFYEKDALAVKEGAEHYMDVLVIKIVTENGEIGYGESIAYGALDAVSTTIEKVLKSIILDEEVAPISLWDKMYKATFRLGRRGIMISAISGVDIALWDILGKEFGSPIYSILGATNKRIKGYITGGYYRQDKDIEKLLEEVKSYVDKGFDTVKIKIGGLKIEDDLKRLKAIREEFENVSIAVDANNVYDFNTALRVGRELEKLGIMFFEEPIPTDFPSLSAELAKELDLSIAGYETAFTLYEFRDIILNHAVDIVQADAAWNGGITEMLRIGNFARAFGLPLIPHYSAGGIGFIASLHTALATNSPMIEYHLRYNPLREGLVGEIRYEGGEFIPPQKPGLGISLKEEYLEKYKVEK</sequence>
<dbReference type="PANTHER" id="PTHR13794:SF58">
    <property type="entry name" value="MITOCHONDRIAL ENOLASE SUPERFAMILY MEMBER 1"/>
    <property type="match status" value="1"/>
</dbReference>
<name>A0A2U9II81_9CREN</name>
<dbReference type="GeneID" id="36833488"/>
<dbReference type="Gene3D" id="3.30.390.10">
    <property type="entry name" value="Enolase-like, N-terminal domain"/>
    <property type="match status" value="1"/>
</dbReference>
<dbReference type="OrthoDB" id="42605at2157"/>
<reference evidence="5 6" key="1">
    <citation type="submission" date="2018-05" db="EMBL/GenBank/DDBJ databases">
        <title>Complete Genome Sequences of Extremely Thermoacidophilic, Metal-Mobilizing Type-Strain Members of the Archaeal Family Sulfolobaceae: Acidianus brierleyi DSM-1651T, Acidianus sulfidivorans DSM-18786T, Metallosphaera hakonensis DSM-7519T, and Metallosphaera prunae DSM-10039T.</title>
        <authorList>
            <person name="Counts J.A."/>
            <person name="Kelly R.M."/>
        </authorList>
    </citation>
    <scope>NUCLEOTIDE SEQUENCE [LARGE SCALE GENOMIC DNA]</scope>
    <source>
        <strain evidence="5 6">DSM 1651</strain>
    </source>
</reference>
<dbReference type="InterPro" id="IPR013342">
    <property type="entry name" value="Mandelate_racemase_C"/>
</dbReference>
<evidence type="ECO:0000259" key="4">
    <source>
        <dbReference type="SMART" id="SM00922"/>
    </source>
</evidence>
<keyword evidence="2" id="KW-0479">Metal-binding</keyword>
<dbReference type="GO" id="GO:0016052">
    <property type="term" value="P:carbohydrate catabolic process"/>
    <property type="evidence" value="ECO:0007669"/>
    <property type="project" value="TreeGrafter"/>
</dbReference>
<dbReference type="CDD" id="cd03316">
    <property type="entry name" value="MR_like"/>
    <property type="match status" value="1"/>
</dbReference>
<evidence type="ECO:0000313" key="5">
    <source>
        <dbReference type="EMBL" id="AWR95696.1"/>
    </source>
</evidence>
<dbReference type="InterPro" id="IPR029065">
    <property type="entry name" value="Enolase_C-like"/>
</dbReference>
<dbReference type="GO" id="GO:0000287">
    <property type="term" value="F:magnesium ion binding"/>
    <property type="evidence" value="ECO:0007669"/>
    <property type="project" value="TreeGrafter"/>
</dbReference>
<evidence type="ECO:0000256" key="3">
    <source>
        <dbReference type="ARBA" id="ARBA00022842"/>
    </source>
</evidence>
<dbReference type="GO" id="GO:0016836">
    <property type="term" value="F:hydro-lyase activity"/>
    <property type="evidence" value="ECO:0007669"/>
    <property type="project" value="TreeGrafter"/>
</dbReference>
<dbReference type="InterPro" id="IPR013341">
    <property type="entry name" value="Mandelate_racemase_N_dom"/>
</dbReference>
<dbReference type="Proteomes" id="UP000248044">
    <property type="component" value="Chromosome"/>
</dbReference>
<feature type="domain" description="Mandelate racemase/muconate lactonizing enzyme C-terminal" evidence="4">
    <location>
        <begin position="148"/>
        <end position="244"/>
    </location>
</feature>
<dbReference type="SUPFAM" id="SSF54826">
    <property type="entry name" value="Enolase N-terminal domain-like"/>
    <property type="match status" value="1"/>
</dbReference>
<organism evidence="5 6">
    <name type="scientific">Acidianus brierleyi</name>
    <dbReference type="NCBI Taxonomy" id="41673"/>
    <lineage>
        <taxon>Archaea</taxon>
        <taxon>Thermoproteota</taxon>
        <taxon>Thermoprotei</taxon>
        <taxon>Sulfolobales</taxon>
        <taxon>Sulfolobaceae</taxon>
        <taxon>Acidianus</taxon>
    </lineage>
</organism>
<keyword evidence="6" id="KW-1185">Reference proteome</keyword>
<dbReference type="InterPro" id="IPR046945">
    <property type="entry name" value="RHMD-like"/>
</dbReference>
<dbReference type="SFLD" id="SFLDS00001">
    <property type="entry name" value="Enolase"/>
    <property type="match status" value="1"/>
</dbReference>
<dbReference type="RefSeq" id="WP_110271574.1">
    <property type="nucleotide sequence ID" value="NZ_CP029289.2"/>
</dbReference>
<accession>A0A2U9II81</accession>
<proteinExistence type="predicted"/>
<dbReference type="EMBL" id="CP029289">
    <property type="protein sequence ID" value="AWR95696.1"/>
    <property type="molecule type" value="Genomic_DNA"/>
</dbReference>
<dbReference type="InterPro" id="IPR036849">
    <property type="entry name" value="Enolase-like_C_sf"/>
</dbReference>
<comment type="cofactor">
    <cofactor evidence="1">
        <name>Mg(2+)</name>
        <dbReference type="ChEBI" id="CHEBI:18420"/>
    </cofactor>
</comment>
<dbReference type="SMART" id="SM00922">
    <property type="entry name" value="MR_MLE"/>
    <property type="match status" value="1"/>
</dbReference>
<evidence type="ECO:0000256" key="1">
    <source>
        <dbReference type="ARBA" id="ARBA00001946"/>
    </source>
</evidence>
<dbReference type="AlphaFoldDB" id="A0A2U9II81"/>
<protein>
    <submittedName>
        <fullName evidence="5">Mandelate racemase/muconate lactonizing enzyme family protein</fullName>
    </submittedName>
</protein>
<gene>
    <name evidence="5" type="ORF">DFR85_14990</name>
</gene>
<dbReference type="KEGG" id="abri:DFR85_14990"/>